<keyword evidence="2" id="KW-0808">Transferase</keyword>
<dbReference type="Pfam" id="PF00069">
    <property type="entry name" value="Pkinase"/>
    <property type="match status" value="1"/>
</dbReference>
<dbReference type="GO" id="GO:0004672">
    <property type="term" value="F:protein kinase activity"/>
    <property type="evidence" value="ECO:0007669"/>
    <property type="project" value="InterPro"/>
</dbReference>
<dbReference type="PANTHER" id="PTHR48011:SF103">
    <property type="entry name" value="MITOGEN-ACTIVATED PROTEIN KINASE KINASE KINASE YODA-LIKE"/>
    <property type="match status" value="1"/>
</dbReference>
<dbReference type="SUPFAM" id="SSF56112">
    <property type="entry name" value="Protein kinase-like (PK-like)"/>
    <property type="match status" value="1"/>
</dbReference>
<reference evidence="2" key="1">
    <citation type="submission" date="2020-07" db="EMBL/GenBank/DDBJ databases">
        <title>Ethylene signaling mediates host invasion by parasitic plants.</title>
        <authorList>
            <person name="Yoshida S."/>
        </authorList>
    </citation>
    <scope>NUCLEOTIDE SEQUENCE</scope>
    <source>
        <strain evidence="2">Okayama</strain>
    </source>
</reference>
<dbReference type="InterPro" id="IPR011009">
    <property type="entry name" value="Kinase-like_dom_sf"/>
</dbReference>
<organism evidence="2 3">
    <name type="scientific">Phtheirospermum japonicum</name>
    <dbReference type="NCBI Taxonomy" id="374723"/>
    <lineage>
        <taxon>Eukaryota</taxon>
        <taxon>Viridiplantae</taxon>
        <taxon>Streptophyta</taxon>
        <taxon>Embryophyta</taxon>
        <taxon>Tracheophyta</taxon>
        <taxon>Spermatophyta</taxon>
        <taxon>Magnoliopsida</taxon>
        <taxon>eudicotyledons</taxon>
        <taxon>Gunneridae</taxon>
        <taxon>Pentapetalae</taxon>
        <taxon>asterids</taxon>
        <taxon>lamiids</taxon>
        <taxon>Lamiales</taxon>
        <taxon>Orobanchaceae</taxon>
        <taxon>Orobanchaceae incertae sedis</taxon>
        <taxon>Phtheirospermum</taxon>
    </lineage>
</organism>
<dbReference type="EMBL" id="BMAC01000207">
    <property type="protein sequence ID" value="GFP90020.1"/>
    <property type="molecule type" value="Genomic_DNA"/>
</dbReference>
<dbReference type="OrthoDB" id="912997at2759"/>
<dbReference type="AlphaFoldDB" id="A0A830BR65"/>
<accession>A0A830BR65</accession>
<evidence type="ECO:0000313" key="3">
    <source>
        <dbReference type="Proteomes" id="UP000653305"/>
    </source>
</evidence>
<evidence type="ECO:0000259" key="1">
    <source>
        <dbReference type="PROSITE" id="PS50011"/>
    </source>
</evidence>
<gene>
    <name evidence="2" type="ORF">PHJA_001145800</name>
</gene>
<dbReference type="InterPro" id="IPR000719">
    <property type="entry name" value="Prot_kinase_dom"/>
</dbReference>
<protein>
    <submittedName>
        <fullName evidence="2">Mitogen-activated protein kinase kinase kinase 2</fullName>
    </submittedName>
</protein>
<dbReference type="GO" id="GO:0005524">
    <property type="term" value="F:ATP binding"/>
    <property type="evidence" value="ECO:0007669"/>
    <property type="project" value="InterPro"/>
</dbReference>
<dbReference type="PANTHER" id="PTHR48011">
    <property type="entry name" value="CCR4-NOT TRANSCRIPTIONAL COMPLEX SUBUNIT CAF120-RELATED"/>
    <property type="match status" value="1"/>
</dbReference>
<dbReference type="Proteomes" id="UP000653305">
    <property type="component" value="Unassembled WGS sequence"/>
</dbReference>
<dbReference type="InterPro" id="IPR052751">
    <property type="entry name" value="Plant_MAPKKK"/>
</dbReference>
<dbReference type="Gene3D" id="1.10.510.10">
    <property type="entry name" value="Transferase(Phosphotransferase) domain 1"/>
    <property type="match status" value="1"/>
</dbReference>
<feature type="domain" description="Protein kinase" evidence="1">
    <location>
        <begin position="1"/>
        <end position="91"/>
    </location>
</feature>
<evidence type="ECO:0000313" key="2">
    <source>
        <dbReference type="EMBL" id="GFP90020.1"/>
    </source>
</evidence>
<keyword evidence="3" id="KW-1185">Reference proteome</keyword>
<name>A0A830BR65_9LAMI</name>
<proteinExistence type="predicted"/>
<keyword evidence="2" id="KW-0418">Kinase</keyword>
<comment type="caution">
    <text evidence="2">The sequence shown here is derived from an EMBL/GenBank/DDBJ whole genome shotgun (WGS) entry which is preliminary data.</text>
</comment>
<sequence>MYLSPESVIGCEQEAPADIWALGCVVLEMLTGKRRWEGKKEEILRRIGTKKELPKIPDWISEDAMDFLMCCFEWEPGWRLTAEVLLDHPLVDCLRNDDDAEDEFVVSKVEFSCDPLFPDWLLSSCKNVEIENFVGARSVHCC</sequence>
<dbReference type="PROSITE" id="PS50011">
    <property type="entry name" value="PROTEIN_KINASE_DOM"/>
    <property type="match status" value="1"/>
</dbReference>
<dbReference type="GO" id="GO:0007165">
    <property type="term" value="P:signal transduction"/>
    <property type="evidence" value="ECO:0007669"/>
    <property type="project" value="TreeGrafter"/>
</dbReference>